<comment type="caution">
    <text evidence="3">The sequence shown here is derived from an EMBL/GenBank/DDBJ whole genome shotgun (WGS) entry which is preliminary data.</text>
</comment>
<dbReference type="EMBL" id="RYZI01000062">
    <property type="protein sequence ID" value="RWA12039.1"/>
    <property type="molecule type" value="Genomic_DNA"/>
</dbReference>
<evidence type="ECO:0000256" key="2">
    <source>
        <dbReference type="SAM" id="Phobius"/>
    </source>
</evidence>
<name>A0A439DCA1_9PEZI</name>
<dbReference type="Proteomes" id="UP000286045">
    <property type="component" value="Unassembled WGS sequence"/>
</dbReference>
<keyword evidence="2" id="KW-0812">Transmembrane</keyword>
<keyword evidence="2" id="KW-0472">Membrane</keyword>
<dbReference type="AlphaFoldDB" id="A0A439DCA1"/>
<feature type="transmembrane region" description="Helical" evidence="2">
    <location>
        <begin position="89"/>
        <end position="113"/>
    </location>
</feature>
<proteinExistence type="predicted"/>
<evidence type="ECO:0000313" key="4">
    <source>
        <dbReference type="Proteomes" id="UP000286045"/>
    </source>
</evidence>
<sequence length="125" mass="13757">MIASTSAPQTHDPTVGVSSDGAGDGYAPGPVSPPIPRYNIDENASTVPKYTREYLQKLSTAIHTRLKMIDDEVFDYQQSLIKTQKIHKCLLSVLVILGLLWLITSIIILVAVFKGRGLGKKSDWF</sequence>
<feature type="region of interest" description="Disordered" evidence="1">
    <location>
        <begin position="1"/>
        <end position="40"/>
    </location>
</feature>
<keyword evidence="4" id="KW-1185">Reference proteome</keyword>
<accession>A0A439DCA1</accession>
<organism evidence="3 4">
    <name type="scientific">Xylaria grammica</name>
    <dbReference type="NCBI Taxonomy" id="363999"/>
    <lineage>
        <taxon>Eukaryota</taxon>
        <taxon>Fungi</taxon>
        <taxon>Dikarya</taxon>
        <taxon>Ascomycota</taxon>
        <taxon>Pezizomycotina</taxon>
        <taxon>Sordariomycetes</taxon>
        <taxon>Xylariomycetidae</taxon>
        <taxon>Xylariales</taxon>
        <taxon>Xylariaceae</taxon>
        <taxon>Xylaria</taxon>
    </lineage>
</organism>
<gene>
    <name evidence="3" type="ORF">EKO27_g3060</name>
</gene>
<feature type="compositionally biased region" description="Polar residues" evidence="1">
    <location>
        <begin position="1"/>
        <end position="12"/>
    </location>
</feature>
<evidence type="ECO:0000313" key="3">
    <source>
        <dbReference type="EMBL" id="RWA12039.1"/>
    </source>
</evidence>
<keyword evidence="2" id="KW-1133">Transmembrane helix</keyword>
<protein>
    <submittedName>
        <fullName evidence="3">Uncharacterized protein</fullName>
    </submittedName>
</protein>
<reference evidence="3 4" key="1">
    <citation type="submission" date="2018-12" db="EMBL/GenBank/DDBJ databases">
        <title>Draft genome sequence of Xylaria grammica IHI A82.</title>
        <authorList>
            <person name="Buettner E."/>
            <person name="Kellner H."/>
        </authorList>
    </citation>
    <scope>NUCLEOTIDE SEQUENCE [LARGE SCALE GENOMIC DNA]</scope>
    <source>
        <strain evidence="3 4">IHI A82</strain>
    </source>
</reference>
<evidence type="ECO:0000256" key="1">
    <source>
        <dbReference type="SAM" id="MobiDB-lite"/>
    </source>
</evidence>